<sequence>MAEQQASVDDELLAVLLVNLRNAAATFGEGTAPYESIKTTVQEHVRSMQAQGRKTNLTQLRHRLDALDVDHGTPTTTSQQPLDKLFAGLALESDAS</sequence>
<gene>
    <name evidence="1" type="ORF">Tdes44962_MAKER06948</name>
</gene>
<reference evidence="1 2" key="1">
    <citation type="journal article" date="2018" name="IMA Fungus">
        <title>IMA Genome-F 10: Nine draft genome sequences of Claviceps purpurea s.lat., including C. arundinis, C. humidiphila, and C. cf. spartinae, pseudomolecules for the pitch canker pathogen Fusarium circinatum, draft genome of Davidsoniella eucalypti, Grosmannia galeiformis, Quambalaria eucalypti, and Teratosphaeria destructans.</title>
        <authorList>
            <person name="Wingfield B.D."/>
            <person name="Liu M."/>
            <person name="Nguyen H.D."/>
            <person name="Lane F.A."/>
            <person name="Morgan S.W."/>
            <person name="De Vos L."/>
            <person name="Wilken P.M."/>
            <person name="Duong T.A."/>
            <person name="Aylward J."/>
            <person name="Coetzee M.P."/>
            <person name="Dadej K."/>
            <person name="De Beer Z.W."/>
            <person name="Findlay W."/>
            <person name="Havenga M."/>
            <person name="Kolarik M."/>
            <person name="Menzies J.G."/>
            <person name="Naidoo K."/>
            <person name="Pochopski O."/>
            <person name="Shoukouhi P."/>
            <person name="Santana Q.C."/>
            <person name="Seifert K.A."/>
            <person name="Soal N."/>
            <person name="Steenkamp E.T."/>
            <person name="Tatham C.T."/>
            <person name="van der Nest M.A."/>
            <person name="Wingfield M.J."/>
        </authorList>
    </citation>
    <scope>NUCLEOTIDE SEQUENCE [LARGE SCALE GENOMIC DNA]</scope>
    <source>
        <strain evidence="1">CMW44962</strain>
    </source>
</reference>
<comment type="caution">
    <text evidence="1">The sequence shown here is derived from an EMBL/GenBank/DDBJ whole genome shotgun (WGS) entry which is preliminary data.</text>
</comment>
<name>A0A9W7T0H7_9PEZI</name>
<dbReference type="OrthoDB" id="3650686at2759"/>
<keyword evidence="2" id="KW-1185">Reference proteome</keyword>
<accession>A0A9W7T0H7</accession>
<dbReference type="AlphaFoldDB" id="A0A9W7T0H7"/>
<dbReference type="EMBL" id="RIBY02000169">
    <property type="protein sequence ID" value="KAH9845026.1"/>
    <property type="molecule type" value="Genomic_DNA"/>
</dbReference>
<dbReference type="Proteomes" id="UP001138500">
    <property type="component" value="Unassembled WGS sequence"/>
</dbReference>
<protein>
    <submittedName>
        <fullName evidence="1">Uncharacterized protein</fullName>
    </submittedName>
</protein>
<evidence type="ECO:0000313" key="2">
    <source>
        <dbReference type="Proteomes" id="UP001138500"/>
    </source>
</evidence>
<evidence type="ECO:0000313" key="1">
    <source>
        <dbReference type="EMBL" id="KAH9845026.1"/>
    </source>
</evidence>
<proteinExistence type="predicted"/>
<reference evidence="1 2" key="2">
    <citation type="journal article" date="2021" name="Curr. Genet.">
        <title>Genetic response to nitrogen starvation in the aggressive Eucalyptus foliar pathogen Teratosphaeria destructans.</title>
        <authorList>
            <person name="Havenga M."/>
            <person name="Wingfield B.D."/>
            <person name="Wingfield M.J."/>
            <person name="Dreyer L.L."/>
            <person name="Roets F."/>
            <person name="Aylward J."/>
        </authorList>
    </citation>
    <scope>NUCLEOTIDE SEQUENCE [LARGE SCALE GENOMIC DNA]</scope>
    <source>
        <strain evidence="1">CMW44962</strain>
    </source>
</reference>
<organism evidence="1 2">
    <name type="scientific">Teratosphaeria destructans</name>
    <dbReference type="NCBI Taxonomy" id="418781"/>
    <lineage>
        <taxon>Eukaryota</taxon>
        <taxon>Fungi</taxon>
        <taxon>Dikarya</taxon>
        <taxon>Ascomycota</taxon>
        <taxon>Pezizomycotina</taxon>
        <taxon>Dothideomycetes</taxon>
        <taxon>Dothideomycetidae</taxon>
        <taxon>Mycosphaerellales</taxon>
        <taxon>Teratosphaeriaceae</taxon>
        <taxon>Teratosphaeria</taxon>
    </lineage>
</organism>